<dbReference type="Pfam" id="PF12833">
    <property type="entry name" value="HTH_18"/>
    <property type="match status" value="1"/>
</dbReference>
<keyword evidence="3" id="KW-0804">Transcription</keyword>
<accession>A0A9X1WU37</accession>
<keyword evidence="2" id="KW-0238">DNA-binding</keyword>
<protein>
    <submittedName>
        <fullName evidence="7">Helix-turn-helix domain-containing protein</fullName>
    </submittedName>
</protein>
<dbReference type="InterPro" id="IPR009057">
    <property type="entry name" value="Homeodomain-like_sf"/>
</dbReference>
<dbReference type="SMART" id="SM00342">
    <property type="entry name" value="HTH_ARAC"/>
    <property type="match status" value="1"/>
</dbReference>
<dbReference type="Pfam" id="PF17853">
    <property type="entry name" value="GGDEF_2"/>
    <property type="match status" value="1"/>
</dbReference>
<evidence type="ECO:0000256" key="3">
    <source>
        <dbReference type="ARBA" id="ARBA00023163"/>
    </source>
</evidence>
<gene>
    <name evidence="7" type="ORF">MUG84_26940</name>
</gene>
<keyword evidence="4" id="KW-0472">Membrane</keyword>
<dbReference type="AlphaFoldDB" id="A0A9X1WU37"/>
<keyword evidence="4" id="KW-1133">Transmembrane helix</keyword>
<dbReference type="RefSeq" id="WP_244731257.1">
    <property type="nucleotide sequence ID" value="NZ_JALIRP010000024.1"/>
</dbReference>
<dbReference type="GO" id="GO:0043565">
    <property type="term" value="F:sequence-specific DNA binding"/>
    <property type="evidence" value="ECO:0007669"/>
    <property type="project" value="InterPro"/>
</dbReference>
<keyword evidence="8" id="KW-1185">Reference proteome</keyword>
<dbReference type="SUPFAM" id="SSF46689">
    <property type="entry name" value="Homeodomain-like"/>
    <property type="match status" value="2"/>
</dbReference>
<dbReference type="PROSITE" id="PS00041">
    <property type="entry name" value="HTH_ARAC_FAMILY_1"/>
    <property type="match status" value="1"/>
</dbReference>
<dbReference type="PRINTS" id="PR00032">
    <property type="entry name" value="HTHARAC"/>
</dbReference>
<dbReference type="PANTHER" id="PTHR43280">
    <property type="entry name" value="ARAC-FAMILY TRANSCRIPTIONAL REGULATOR"/>
    <property type="match status" value="1"/>
</dbReference>
<comment type="caution">
    <text evidence="7">The sequence shown here is derived from an EMBL/GenBank/DDBJ whole genome shotgun (WGS) entry which is preliminary data.</text>
</comment>
<dbReference type="Proteomes" id="UP001139347">
    <property type="component" value="Unassembled WGS sequence"/>
</dbReference>
<sequence>MLRTIWNRQSTYRTQLKVLLAASLISIIPVIVLGLITYMIASSSIMQGISKTNKETIRQVQERIDKLLVTNDKIVLQQAFNPTLTDFLKEPDPLDNIQSLKNVTTILNTMEMLIDNVDSVYLYMNRQHLAINPSQGIVEAPKLGAELLQRINKSKEPFFWYEHNTTRSELNGGSHVVTLVRRLPVSSDQALGYLIINLNEQAIFNVFSSMYAGTNGEMLILTPSGNVLSDWHKPLNRELLSDHSIRVLMALDIPESSDKIKINGDSMLVNSLKSDYNGWRYVSILSLRELTRPIQSIKYTTTIICLALILMSLFASILLSKRLFRIISGIAESIRVIGKFNLTSQRKMDEFGLIHYYVETIRTENDELENQIKESMPLLRANFIQRLLTEPFRSGEFYEKLNYYHIPVKYPFYTVICIELDNLRGQSEQDVNLFFYGAINIVKEIISHYTNGIVVRMQSDQIAVVINHGLESDEPSLLQAEVFRISEEIRTLIEQVLQVTATIGVGHSYLGLENIQRSYKEAVEALKYQLLEGTGTVLFIEQVNPEATTLTYPVEQEQSVLTNLRLGNLEQASSAVDDFAVSLKMKGSLTTDHVRQSFVQLVAATMRTLYELDPTEGPTLFEENVYQTVNGFKTMEHIVQWLKKVMFPTIITHIRHLRSERNSLITDKVLRYIHEHYDEDLSQPFLAEMVMMPVSHFSSIFKQEVGVTFTDYVIAFRIDKAKELLWQTDLKVTDIADRLRYNNSQNFIRAFKRLTGVTPGEYRTKHVKTLTQ</sequence>
<feature type="domain" description="HTH araC/xylS-type" evidence="5">
    <location>
        <begin position="667"/>
        <end position="765"/>
    </location>
</feature>
<evidence type="ECO:0000259" key="6">
    <source>
        <dbReference type="PROSITE" id="PS50887"/>
    </source>
</evidence>
<proteinExistence type="predicted"/>
<dbReference type="PROSITE" id="PS01124">
    <property type="entry name" value="HTH_ARAC_FAMILY_2"/>
    <property type="match status" value="1"/>
</dbReference>
<evidence type="ECO:0000313" key="8">
    <source>
        <dbReference type="Proteomes" id="UP001139347"/>
    </source>
</evidence>
<dbReference type="PANTHER" id="PTHR43280:SF10">
    <property type="entry name" value="REGULATORY PROTEIN POCR"/>
    <property type="match status" value="1"/>
</dbReference>
<organism evidence="7 8">
    <name type="scientific">Paenibacillus mangrovi</name>
    <dbReference type="NCBI Taxonomy" id="2931978"/>
    <lineage>
        <taxon>Bacteria</taxon>
        <taxon>Bacillati</taxon>
        <taxon>Bacillota</taxon>
        <taxon>Bacilli</taxon>
        <taxon>Bacillales</taxon>
        <taxon>Paenibacillaceae</taxon>
        <taxon>Paenibacillus</taxon>
    </lineage>
</organism>
<evidence type="ECO:0000256" key="1">
    <source>
        <dbReference type="ARBA" id="ARBA00023015"/>
    </source>
</evidence>
<dbReference type="InterPro" id="IPR041522">
    <property type="entry name" value="CdaR_GGDEF"/>
</dbReference>
<keyword evidence="1" id="KW-0805">Transcription regulation</keyword>
<feature type="transmembrane region" description="Helical" evidence="4">
    <location>
        <begin position="20"/>
        <end position="41"/>
    </location>
</feature>
<dbReference type="InterPro" id="IPR018062">
    <property type="entry name" value="HTH_AraC-typ_CS"/>
</dbReference>
<dbReference type="InterPro" id="IPR018060">
    <property type="entry name" value="HTH_AraC"/>
</dbReference>
<dbReference type="PROSITE" id="PS50887">
    <property type="entry name" value="GGDEF"/>
    <property type="match status" value="1"/>
</dbReference>
<evidence type="ECO:0000256" key="4">
    <source>
        <dbReference type="SAM" id="Phobius"/>
    </source>
</evidence>
<name>A0A9X1WU37_9BACL</name>
<feature type="domain" description="GGDEF" evidence="6">
    <location>
        <begin position="411"/>
        <end position="542"/>
    </location>
</feature>
<dbReference type="EMBL" id="JALIRP010000024">
    <property type="protein sequence ID" value="MCJ8015307.1"/>
    <property type="molecule type" value="Genomic_DNA"/>
</dbReference>
<evidence type="ECO:0000259" key="5">
    <source>
        <dbReference type="PROSITE" id="PS01124"/>
    </source>
</evidence>
<evidence type="ECO:0000313" key="7">
    <source>
        <dbReference type="EMBL" id="MCJ8015307.1"/>
    </source>
</evidence>
<dbReference type="InterPro" id="IPR000160">
    <property type="entry name" value="GGDEF_dom"/>
</dbReference>
<dbReference type="Gene3D" id="1.10.10.60">
    <property type="entry name" value="Homeodomain-like"/>
    <property type="match status" value="2"/>
</dbReference>
<keyword evidence="4" id="KW-0812">Transmembrane</keyword>
<dbReference type="GO" id="GO:0003700">
    <property type="term" value="F:DNA-binding transcription factor activity"/>
    <property type="evidence" value="ECO:0007669"/>
    <property type="project" value="InterPro"/>
</dbReference>
<evidence type="ECO:0000256" key="2">
    <source>
        <dbReference type="ARBA" id="ARBA00023125"/>
    </source>
</evidence>
<reference evidence="7" key="1">
    <citation type="submission" date="2022-04" db="EMBL/GenBank/DDBJ databases">
        <title>Paenibacillus mangrovi sp. nov., a novel endophytic bacterium isolated from bark of Kandelia candel.</title>
        <authorList>
            <person name="Tuo L."/>
        </authorList>
    </citation>
    <scope>NUCLEOTIDE SEQUENCE</scope>
    <source>
        <strain evidence="7">KQZ6P-2</strain>
    </source>
</reference>
<dbReference type="InterPro" id="IPR020449">
    <property type="entry name" value="Tscrpt_reg_AraC-type_HTH"/>
</dbReference>